<keyword evidence="6" id="KW-1185">Reference proteome</keyword>
<evidence type="ECO:0000259" key="4">
    <source>
        <dbReference type="Pfam" id="PF01555"/>
    </source>
</evidence>
<dbReference type="RefSeq" id="WP_220211007.1">
    <property type="nucleotide sequence ID" value="NZ_BNJK01000002.1"/>
</dbReference>
<sequence>MRNEQPETLPEPFAHDDVSYPPGLVRAFLSEYTHPGDLVFDPFAGFGTTLSVAEEMGRRASGIEYDPQRCAYIRSRLRHPEALLQGDARLLSTYALPRIDFTLTSPPYMHRDDPEDPLAAYQEPGRGYDAYLSGLQEIYRHIGLLMNETAVAVIEVSNLKKPGGVTPLAWDIAQAISQILPFQGEVVVHWEPTYGYGYDHSYCLLFTRP</sequence>
<name>A0A8J3J1E1_9CHLR</name>
<dbReference type="GO" id="GO:0003677">
    <property type="term" value="F:DNA binding"/>
    <property type="evidence" value="ECO:0007669"/>
    <property type="project" value="InterPro"/>
</dbReference>
<dbReference type="CDD" id="cd02440">
    <property type="entry name" value="AdoMet_MTases"/>
    <property type="match status" value="1"/>
</dbReference>
<dbReference type="Proteomes" id="UP000597444">
    <property type="component" value="Unassembled WGS sequence"/>
</dbReference>
<dbReference type="Gene3D" id="3.40.50.150">
    <property type="entry name" value="Vaccinia Virus protein VP39"/>
    <property type="match status" value="1"/>
</dbReference>
<evidence type="ECO:0000256" key="3">
    <source>
        <dbReference type="RuleBase" id="RU362026"/>
    </source>
</evidence>
<evidence type="ECO:0000256" key="1">
    <source>
        <dbReference type="ARBA" id="ARBA00022603"/>
    </source>
</evidence>
<dbReference type="GO" id="GO:0032259">
    <property type="term" value="P:methylation"/>
    <property type="evidence" value="ECO:0007669"/>
    <property type="project" value="UniProtKB-KW"/>
</dbReference>
<evidence type="ECO:0000313" key="6">
    <source>
        <dbReference type="Proteomes" id="UP000597444"/>
    </source>
</evidence>
<dbReference type="AlphaFoldDB" id="A0A8J3J1E1"/>
<dbReference type="InterPro" id="IPR002941">
    <property type="entry name" value="DNA_methylase_N4/N6"/>
</dbReference>
<reference evidence="5" key="1">
    <citation type="submission" date="2020-10" db="EMBL/GenBank/DDBJ databases">
        <title>Taxonomic study of unclassified bacteria belonging to the class Ktedonobacteria.</title>
        <authorList>
            <person name="Yabe S."/>
            <person name="Wang C.M."/>
            <person name="Zheng Y."/>
            <person name="Sakai Y."/>
            <person name="Cavaletti L."/>
            <person name="Monciardini P."/>
            <person name="Donadio S."/>
        </authorList>
    </citation>
    <scope>NUCLEOTIDE SEQUENCE</scope>
    <source>
        <strain evidence="5">ID150040</strain>
    </source>
</reference>
<dbReference type="Pfam" id="PF01555">
    <property type="entry name" value="N6_N4_Mtase"/>
    <property type="match status" value="1"/>
</dbReference>
<gene>
    <name evidence="5" type="ORF">KSF_105630</name>
</gene>
<dbReference type="GO" id="GO:0008170">
    <property type="term" value="F:N-methyltransferase activity"/>
    <property type="evidence" value="ECO:0007669"/>
    <property type="project" value="InterPro"/>
</dbReference>
<evidence type="ECO:0000313" key="5">
    <source>
        <dbReference type="EMBL" id="GHP00516.1"/>
    </source>
</evidence>
<feature type="domain" description="DNA methylase N-4/N-6" evidence="4">
    <location>
        <begin position="18"/>
        <end position="73"/>
    </location>
</feature>
<organism evidence="5 6">
    <name type="scientific">Reticulibacter mediterranei</name>
    <dbReference type="NCBI Taxonomy" id="2778369"/>
    <lineage>
        <taxon>Bacteria</taxon>
        <taxon>Bacillati</taxon>
        <taxon>Chloroflexota</taxon>
        <taxon>Ktedonobacteria</taxon>
        <taxon>Ktedonobacterales</taxon>
        <taxon>Reticulibacteraceae</taxon>
        <taxon>Reticulibacter</taxon>
    </lineage>
</organism>
<dbReference type="EC" id="2.1.1.-" evidence="3"/>
<evidence type="ECO:0000256" key="2">
    <source>
        <dbReference type="ARBA" id="ARBA00022679"/>
    </source>
</evidence>
<keyword evidence="1" id="KW-0489">Methyltransferase</keyword>
<keyword evidence="2" id="KW-0808">Transferase</keyword>
<dbReference type="PRINTS" id="PR00508">
    <property type="entry name" value="S21N4MTFRASE"/>
</dbReference>
<dbReference type="InterPro" id="IPR029063">
    <property type="entry name" value="SAM-dependent_MTases_sf"/>
</dbReference>
<dbReference type="EMBL" id="BNJK01000002">
    <property type="protein sequence ID" value="GHP00516.1"/>
    <property type="molecule type" value="Genomic_DNA"/>
</dbReference>
<protein>
    <recommendedName>
        <fullName evidence="3">Methyltransferase</fullName>
        <ecNumber evidence="3">2.1.1.-</ecNumber>
    </recommendedName>
</protein>
<comment type="similarity">
    <text evidence="3">Belongs to the N(4)/N(6)-methyltransferase family.</text>
</comment>
<dbReference type="SUPFAM" id="SSF53335">
    <property type="entry name" value="S-adenosyl-L-methionine-dependent methyltransferases"/>
    <property type="match status" value="2"/>
</dbReference>
<accession>A0A8J3J1E1</accession>
<dbReference type="InterPro" id="IPR001091">
    <property type="entry name" value="RM_Methyltransferase"/>
</dbReference>
<proteinExistence type="inferred from homology"/>
<comment type="caution">
    <text evidence="5">The sequence shown here is derived from an EMBL/GenBank/DDBJ whole genome shotgun (WGS) entry which is preliminary data.</text>
</comment>